<dbReference type="PANTHER" id="PTHR43649:SF12">
    <property type="entry name" value="DIACETYLCHITOBIOSE BINDING PROTEIN DASA"/>
    <property type="match status" value="1"/>
</dbReference>
<evidence type="ECO:0000313" key="2">
    <source>
        <dbReference type="EMBL" id="TBL75159.1"/>
    </source>
</evidence>
<evidence type="ECO:0000256" key="1">
    <source>
        <dbReference type="SAM" id="SignalP"/>
    </source>
</evidence>
<keyword evidence="3" id="KW-1185">Reference proteome</keyword>
<feature type="chain" id="PRO_5039679060" evidence="1">
    <location>
        <begin position="42"/>
        <end position="587"/>
    </location>
</feature>
<dbReference type="Gene3D" id="3.40.190.10">
    <property type="entry name" value="Periplasmic binding protein-like II"/>
    <property type="match status" value="2"/>
</dbReference>
<organism evidence="2 3">
    <name type="scientific">Paenibacillus thalictri</name>
    <dbReference type="NCBI Taxonomy" id="2527873"/>
    <lineage>
        <taxon>Bacteria</taxon>
        <taxon>Bacillati</taxon>
        <taxon>Bacillota</taxon>
        <taxon>Bacilli</taxon>
        <taxon>Bacillales</taxon>
        <taxon>Paenibacillaceae</taxon>
        <taxon>Paenibacillus</taxon>
    </lineage>
</organism>
<dbReference type="InterPro" id="IPR006059">
    <property type="entry name" value="SBP"/>
</dbReference>
<proteinExistence type="predicted"/>
<dbReference type="CDD" id="cd13580">
    <property type="entry name" value="PBP2_AlgQ_like_1"/>
    <property type="match status" value="1"/>
</dbReference>
<dbReference type="EMBL" id="SIRE01000018">
    <property type="protein sequence ID" value="TBL75159.1"/>
    <property type="molecule type" value="Genomic_DNA"/>
</dbReference>
<gene>
    <name evidence="2" type="ORF">EYB31_24460</name>
</gene>
<comment type="caution">
    <text evidence="2">The sequence shown here is derived from an EMBL/GenBank/DDBJ whole genome shotgun (WGS) entry which is preliminary data.</text>
</comment>
<dbReference type="AlphaFoldDB" id="A0A4V2J3R8"/>
<protein>
    <submittedName>
        <fullName evidence="2">Extracellular solute-binding protein</fullName>
    </submittedName>
</protein>
<evidence type="ECO:0000313" key="3">
    <source>
        <dbReference type="Proteomes" id="UP000293142"/>
    </source>
</evidence>
<accession>A0A4V2J3R8</accession>
<feature type="signal peptide" evidence="1">
    <location>
        <begin position="1"/>
        <end position="41"/>
    </location>
</feature>
<name>A0A4V2J3R8_9BACL</name>
<dbReference type="Pfam" id="PF13416">
    <property type="entry name" value="SBP_bac_8"/>
    <property type="match status" value="1"/>
</dbReference>
<dbReference type="SUPFAM" id="SSF53850">
    <property type="entry name" value="Periplasmic binding protein-like II"/>
    <property type="match status" value="1"/>
</dbReference>
<keyword evidence="1" id="KW-0732">Signal</keyword>
<sequence>MRAGKQNSEGGINEMSDRTSTKLTKLYVPLAAALLLSSVVAACSDNSGGGKQAAGSSAKKADGKYDPPITITTARTLDANTKFKPGETIEDNVHTRWMKDRMGIIMKHNFVVNNDKDFNTKMRLLLASSDPLPDVFQLSDATLIDEFIQSGKLMAIDDAIAKYAPQRIKDLYAKYPDGFNMFKRNGKTYGVPMYESLTGGTLLWVRQDWLKKVNLPQPKTIDELDKVFEAFTNQDPDGNGKKDTFGLALSMQDRINGSRATADWVFGAYGSYMPFHWSKAQDGSLVYGSIQPSIKQALGKMRDWMAKGYIDPEAGIKDANKATESFVSGSAGLVAGEYFMYPTPLLDTTKNNPNADFQPMSLPAGPTGSIGRNETLMVKRGIVFRKDFPYMDAWFDYYNRMFGYQFFDKDSEFYLGNHEGYDYVMLDGKPVYQQFEKMGVPKDKWPLPDGKTPIEAKAYASLIGGTNLNRPYSYDEGILKFANDPKATPANPIEDSIKDRVPIHQLAGKVRIEQNKYEVKNEFKGAPTKTMRTKLELLEKMEKETFNQIIYGKLPLDAFDKFVSDWKANGGDDITKEVNEWYKSLSK</sequence>
<dbReference type="Proteomes" id="UP000293142">
    <property type="component" value="Unassembled WGS sequence"/>
</dbReference>
<dbReference type="OrthoDB" id="9787283at2"/>
<dbReference type="PANTHER" id="PTHR43649">
    <property type="entry name" value="ARABINOSE-BINDING PROTEIN-RELATED"/>
    <property type="match status" value="1"/>
</dbReference>
<dbReference type="InterPro" id="IPR050490">
    <property type="entry name" value="Bact_solute-bd_prot1"/>
</dbReference>
<reference evidence="2 3" key="1">
    <citation type="submission" date="2019-02" db="EMBL/GenBank/DDBJ databases">
        <title>Paenibacillus sp. nov., isolated from surface-sterilized tissue of Thalictrum simplex L.</title>
        <authorList>
            <person name="Tuo L."/>
        </authorList>
    </citation>
    <scope>NUCLEOTIDE SEQUENCE [LARGE SCALE GENOMIC DNA]</scope>
    <source>
        <strain evidence="2 3">N2SHLJ1</strain>
    </source>
</reference>